<dbReference type="InterPro" id="IPR022742">
    <property type="entry name" value="Hydrolase_4"/>
</dbReference>
<dbReference type="PANTHER" id="PTHR22946">
    <property type="entry name" value="DIENELACTONE HYDROLASE DOMAIN-CONTAINING PROTEIN-RELATED"/>
    <property type="match status" value="1"/>
</dbReference>
<evidence type="ECO:0000256" key="1">
    <source>
        <dbReference type="SAM" id="SignalP"/>
    </source>
</evidence>
<proteinExistence type="predicted"/>
<dbReference type="AlphaFoldDB" id="A0A7H0LL62"/>
<dbReference type="RefSeq" id="WP_187762713.1">
    <property type="nucleotide sequence ID" value="NZ_CP061038.1"/>
</dbReference>
<evidence type="ECO:0000259" key="2">
    <source>
        <dbReference type="Pfam" id="PF12146"/>
    </source>
</evidence>
<dbReference type="InterPro" id="IPR016986">
    <property type="entry name" value="UCP031982_abhydr"/>
</dbReference>
<dbReference type="EMBL" id="CP061038">
    <property type="protein sequence ID" value="QNQ10415.1"/>
    <property type="molecule type" value="Genomic_DNA"/>
</dbReference>
<reference evidence="3 4" key="1">
    <citation type="submission" date="2020-09" db="EMBL/GenBank/DDBJ databases">
        <title>Sphingomonas sp., a new species isolated from pork steak.</title>
        <authorList>
            <person name="Heidler von Heilborn D."/>
        </authorList>
    </citation>
    <scope>NUCLEOTIDE SEQUENCE [LARGE SCALE GENOMIC DNA]</scope>
    <source>
        <strain evidence="4">S8-3T</strain>
    </source>
</reference>
<dbReference type="Gene3D" id="3.40.50.1820">
    <property type="entry name" value="alpha/beta hydrolase"/>
    <property type="match status" value="1"/>
</dbReference>
<dbReference type="Proteomes" id="UP000516148">
    <property type="component" value="Chromosome"/>
</dbReference>
<feature type="chain" id="PRO_5028964339" description="Serine aminopeptidase S33 domain-containing protein" evidence="1">
    <location>
        <begin position="20"/>
        <end position="357"/>
    </location>
</feature>
<dbReference type="KEGG" id="spap:H3Z74_04070"/>
<dbReference type="SUPFAM" id="SSF53474">
    <property type="entry name" value="alpha/beta-Hydrolases"/>
    <property type="match status" value="1"/>
</dbReference>
<keyword evidence="1" id="KW-0732">Signal</keyword>
<feature type="domain" description="Serine aminopeptidase S33" evidence="2">
    <location>
        <begin position="92"/>
        <end position="195"/>
    </location>
</feature>
<organism evidence="3 4">
    <name type="scientific">Sphingomonas alpina</name>
    <dbReference type="NCBI Taxonomy" id="653931"/>
    <lineage>
        <taxon>Bacteria</taxon>
        <taxon>Pseudomonadati</taxon>
        <taxon>Pseudomonadota</taxon>
        <taxon>Alphaproteobacteria</taxon>
        <taxon>Sphingomonadales</taxon>
        <taxon>Sphingomonadaceae</taxon>
        <taxon>Sphingomonas</taxon>
    </lineage>
</organism>
<dbReference type="InterPro" id="IPR029058">
    <property type="entry name" value="AB_hydrolase_fold"/>
</dbReference>
<name>A0A7H0LL62_9SPHN</name>
<protein>
    <recommendedName>
        <fullName evidence="2">Serine aminopeptidase S33 domain-containing protein</fullName>
    </recommendedName>
</protein>
<keyword evidence="4" id="KW-1185">Reference proteome</keyword>
<gene>
    <name evidence="3" type="ORF">H3Z74_04070</name>
</gene>
<dbReference type="InterPro" id="IPR050261">
    <property type="entry name" value="FrsA_esterase"/>
</dbReference>
<accession>A0A7H0LL62</accession>
<feature type="signal peptide" evidence="1">
    <location>
        <begin position="1"/>
        <end position="19"/>
    </location>
</feature>
<dbReference type="Pfam" id="PF12146">
    <property type="entry name" value="Hydrolase_4"/>
    <property type="match status" value="1"/>
</dbReference>
<evidence type="ECO:0000313" key="3">
    <source>
        <dbReference type="EMBL" id="QNQ10415.1"/>
    </source>
</evidence>
<evidence type="ECO:0000313" key="4">
    <source>
        <dbReference type="Proteomes" id="UP000516148"/>
    </source>
</evidence>
<dbReference type="PIRSF" id="PIRSF031982">
    <property type="entry name" value="UCP031982_abhydr"/>
    <property type="match status" value="1"/>
</dbReference>
<sequence length="357" mass="36868">MPRLPLLALALLSSSPTHATPVGEIHRITTSPSAALRDQEHRPQILVTIWYPAADGTPEQPITIGPPGKPMFTIGSTASGPAFAGDAPGVRRPVILLSHGFGGSARMMGWFGIALARAGYVVVSVDHPGNNGRDPMTVAGAMLTWLRADDLQAALRLALIDPSVGPHIDTDRVGLAGFSAGGFTALVLGGARPAPQRLLAFCKANPDDGVCRPQVEFPVDAKQRDALLANPAYRDAIQHAGDAPIIPHVKAIVVMAPAVIQGLDPASLKNLATPVSILLGDQDSVAPPDSNGKAAAALLPNARLDVLPGVGHYDFLATCTADGPADLCGAARHQTVAHMAAVAAAIRAFGETLKAQP</sequence>